<proteinExistence type="predicted"/>
<evidence type="ECO:0000313" key="3">
    <source>
        <dbReference type="Proteomes" id="UP001174839"/>
    </source>
</evidence>
<evidence type="ECO:0000313" key="2">
    <source>
        <dbReference type="EMBL" id="MDM9631178.1"/>
    </source>
</evidence>
<keyword evidence="1" id="KW-0812">Transmembrane</keyword>
<organism evidence="2 3">
    <name type="scientific">Robiginitalea aurantiaca</name>
    <dbReference type="NCBI Taxonomy" id="3056915"/>
    <lineage>
        <taxon>Bacteria</taxon>
        <taxon>Pseudomonadati</taxon>
        <taxon>Bacteroidota</taxon>
        <taxon>Flavobacteriia</taxon>
        <taxon>Flavobacteriales</taxon>
        <taxon>Flavobacteriaceae</taxon>
        <taxon>Robiginitalea</taxon>
    </lineage>
</organism>
<dbReference type="EMBL" id="JAUDUY010000003">
    <property type="protein sequence ID" value="MDM9631178.1"/>
    <property type="molecule type" value="Genomic_DNA"/>
</dbReference>
<dbReference type="Proteomes" id="UP001174839">
    <property type="component" value="Unassembled WGS sequence"/>
</dbReference>
<dbReference type="RefSeq" id="WP_289724543.1">
    <property type="nucleotide sequence ID" value="NZ_JAUDUY010000003.1"/>
</dbReference>
<dbReference type="InterPro" id="IPR036909">
    <property type="entry name" value="Cyt_c-like_dom_sf"/>
</dbReference>
<protein>
    <submittedName>
        <fullName evidence="2">Monoheme cytochrome C</fullName>
    </submittedName>
</protein>
<keyword evidence="3" id="KW-1185">Reference proteome</keyword>
<dbReference type="Gene3D" id="1.10.760.10">
    <property type="entry name" value="Cytochrome c-like domain"/>
    <property type="match status" value="1"/>
</dbReference>
<accession>A0ABT7WE59</accession>
<keyword evidence="1" id="KW-1133">Transmembrane helix</keyword>
<evidence type="ECO:0000256" key="1">
    <source>
        <dbReference type="SAM" id="Phobius"/>
    </source>
</evidence>
<reference evidence="2" key="1">
    <citation type="submission" date="2023-06" db="EMBL/GenBank/DDBJ databases">
        <title>Robiginitalea aurantiacus sp. nov. and Algoriphagus sediminis sp. nov., isolated from coastal sediment.</title>
        <authorList>
            <person name="Zhou Z.Y."/>
            <person name="An J."/>
            <person name="Jia Y.W."/>
            <person name="Du Z.J."/>
        </authorList>
    </citation>
    <scope>NUCLEOTIDE SEQUENCE</scope>
    <source>
        <strain evidence="2">M39</strain>
    </source>
</reference>
<comment type="caution">
    <text evidence="2">The sequence shown here is derived from an EMBL/GenBank/DDBJ whole genome shotgun (WGS) entry which is preliminary data.</text>
</comment>
<sequence>MENPASKFEQSARAISRMMGIIFAMFMVVGGFLVYLMIDPTLSAFSPEPEALVVVTPPEEDDFDKIENGIHLRTGFVEGEGLMTVVNNCTNCHSAKLVTQNRMNAEGWRSTIKWMQETQNLWDLGKNEDIIVAYLATYYAPGEKGRRQNLENIQWYALEE</sequence>
<feature type="transmembrane region" description="Helical" evidence="1">
    <location>
        <begin position="21"/>
        <end position="38"/>
    </location>
</feature>
<gene>
    <name evidence="2" type="ORF">QU605_06840</name>
</gene>
<dbReference type="SUPFAM" id="SSF46626">
    <property type="entry name" value="Cytochrome c"/>
    <property type="match status" value="1"/>
</dbReference>
<keyword evidence="1" id="KW-0472">Membrane</keyword>
<name>A0ABT7WE59_9FLAO</name>